<sequence length="46" mass="4751">MPDAGPANTSPAQILKLTIVNFTFSIDPPSHPSPPVAAPRLVEQGA</sequence>
<feature type="region of interest" description="Disordered" evidence="1">
    <location>
        <begin position="27"/>
        <end position="46"/>
    </location>
</feature>
<evidence type="ECO:0000256" key="1">
    <source>
        <dbReference type="SAM" id="MobiDB-lite"/>
    </source>
</evidence>
<reference evidence="2" key="1">
    <citation type="submission" date="2015-05" db="EMBL/GenBank/DDBJ databases">
        <title>Permanent draft genome of Rhodopirellula islandicus K833.</title>
        <authorList>
            <person name="Kizina J."/>
            <person name="Richter M."/>
            <person name="Glockner F.O."/>
            <person name="Harder J."/>
        </authorList>
    </citation>
    <scope>NUCLEOTIDE SEQUENCE [LARGE SCALE GENOMIC DNA]</scope>
    <source>
        <strain evidence="2">K833</strain>
    </source>
</reference>
<dbReference type="Proteomes" id="UP000036367">
    <property type="component" value="Unassembled WGS sequence"/>
</dbReference>
<evidence type="ECO:0000313" key="2">
    <source>
        <dbReference type="EMBL" id="KLU04065.1"/>
    </source>
</evidence>
<keyword evidence="3" id="KW-1185">Reference proteome</keyword>
<dbReference type="AlphaFoldDB" id="A0A0J1BBP2"/>
<proteinExistence type="predicted"/>
<dbReference type="EMBL" id="LECT01000029">
    <property type="protein sequence ID" value="KLU04065.1"/>
    <property type="molecule type" value="Genomic_DNA"/>
</dbReference>
<organism evidence="2 3">
    <name type="scientific">Rhodopirellula islandica</name>
    <dbReference type="NCBI Taxonomy" id="595434"/>
    <lineage>
        <taxon>Bacteria</taxon>
        <taxon>Pseudomonadati</taxon>
        <taxon>Planctomycetota</taxon>
        <taxon>Planctomycetia</taxon>
        <taxon>Pirellulales</taxon>
        <taxon>Pirellulaceae</taxon>
        <taxon>Rhodopirellula</taxon>
    </lineage>
</organism>
<name>A0A0J1BBP2_RHOIS</name>
<dbReference type="PATRIC" id="fig|595434.4.peg.3477"/>
<dbReference type="STRING" id="595434.RISK_003651"/>
<protein>
    <submittedName>
        <fullName evidence="2">Uncharacterized protein</fullName>
    </submittedName>
</protein>
<accession>A0A0J1BBP2</accession>
<gene>
    <name evidence="2" type="ORF">RISK_003651</name>
</gene>
<comment type="caution">
    <text evidence="2">The sequence shown here is derived from an EMBL/GenBank/DDBJ whole genome shotgun (WGS) entry which is preliminary data.</text>
</comment>
<evidence type="ECO:0000313" key="3">
    <source>
        <dbReference type="Proteomes" id="UP000036367"/>
    </source>
</evidence>